<dbReference type="PANTHER" id="PTHR21248:SF22">
    <property type="entry name" value="PHOSPHOLIPASE D"/>
    <property type="match status" value="1"/>
</dbReference>
<keyword evidence="5 12" id="KW-0812">Transmembrane</keyword>
<dbReference type="InterPro" id="IPR027379">
    <property type="entry name" value="CLS_N"/>
</dbReference>
<evidence type="ECO:0000256" key="6">
    <source>
        <dbReference type="ARBA" id="ARBA00022737"/>
    </source>
</evidence>
<dbReference type="EC" id="2.7.8.-" evidence="12 13"/>
<dbReference type="HAMAP" id="MF_01916">
    <property type="entry name" value="Cardiolipin_synth_Cls"/>
    <property type="match status" value="1"/>
</dbReference>
<dbReference type="EMBL" id="QUAJ01000004">
    <property type="protein sequence ID" value="REI42450.1"/>
    <property type="molecule type" value="Genomic_DNA"/>
</dbReference>
<feature type="active site" evidence="12">
    <location>
        <position position="210"/>
    </location>
</feature>
<evidence type="ECO:0000256" key="11">
    <source>
        <dbReference type="ARBA" id="ARBA00023264"/>
    </source>
</evidence>
<evidence type="ECO:0000256" key="4">
    <source>
        <dbReference type="ARBA" id="ARBA00022679"/>
    </source>
</evidence>
<dbReference type="SUPFAM" id="SSF56024">
    <property type="entry name" value="Phospholipase D/nuclease"/>
    <property type="match status" value="2"/>
</dbReference>
<keyword evidence="7 12" id="KW-1133">Transmembrane helix</keyword>
<comment type="function">
    <text evidence="12">Catalyzes the reversible phosphatidyl group transfer from one phosphatidylglycerol molecule to another to form cardiolipin (CL) (diphosphatidylglycerol) and glycerol.</text>
</comment>
<dbReference type="CDD" id="cd09112">
    <property type="entry name" value="PLDc_CLS_2"/>
    <property type="match status" value="1"/>
</dbReference>
<evidence type="ECO:0000256" key="3">
    <source>
        <dbReference type="ARBA" id="ARBA00022516"/>
    </source>
</evidence>
<comment type="catalytic activity">
    <reaction evidence="12">
        <text>2 a 1,2-diacyl-sn-glycero-3-phospho-(1'-sn-glycerol) = a cardiolipin + glycerol</text>
        <dbReference type="Rhea" id="RHEA:31451"/>
        <dbReference type="ChEBI" id="CHEBI:17754"/>
        <dbReference type="ChEBI" id="CHEBI:62237"/>
        <dbReference type="ChEBI" id="CHEBI:64716"/>
    </reaction>
</comment>
<dbReference type="Pfam" id="PF13396">
    <property type="entry name" value="PLDc_N"/>
    <property type="match status" value="1"/>
</dbReference>
<feature type="active site" evidence="12">
    <location>
        <position position="397"/>
    </location>
</feature>
<feature type="transmembrane region" description="Helical" evidence="12">
    <location>
        <begin position="30"/>
        <end position="51"/>
    </location>
</feature>
<feature type="domain" description="PLD phosphodiesterase" evidence="14">
    <location>
        <begin position="392"/>
        <end position="419"/>
    </location>
</feature>
<dbReference type="SMART" id="SM00155">
    <property type="entry name" value="PLDc"/>
    <property type="match status" value="2"/>
</dbReference>
<dbReference type="PANTHER" id="PTHR21248">
    <property type="entry name" value="CARDIOLIPIN SYNTHASE"/>
    <property type="match status" value="1"/>
</dbReference>
<dbReference type="CDD" id="cd09110">
    <property type="entry name" value="PLDc_CLS_1"/>
    <property type="match status" value="1"/>
</dbReference>
<dbReference type="InterPro" id="IPR030874">
    <property type="entry name" value="Cardiolipin_synth_Firmi"/>
</dbReference>
<keyword evidence="8 12" id="KW-0443">Lipid metabolism</keyword>
<evidence type="ECO:0000313" key="16">
    <source>
        <dbReference type="Proteomes" id="UP000263486"/>
    </source>
</evidence>
<comment type="caution">
    <text evidence="15">The sequence shown here is derived from an EMBL/GenBank/DDBJ whole genome shotgun (WGS) entry which is preliminary data.</text>
</comment>
<evidence type="ECO:0000256" key="1">
    <source>
        <dbReference type="ARBA" id="ARBA00004651"/>
    </source>
</evidence>
<dbReference type="RefSeq" id="WP_114641491.1">
    <property type="nucleotide sequence ID" value="NZ_JAACIO010000004.1"/>
</dbReference>
<comment type="subcellular location">
    <subcellularLocation>
        <location evidence="1 12">Cell membrane</location>
        <topology evidence="1 12">Multi-pass membrane protein</topology>
    </subcellularLocation>
</comment>
<organism evidence="15 16">
    <name type="scientific">Psychrilyobacter piezotolerans</name>
    <dbReference type="NCBI Taxonomy" id="2293438"/>
    <lineage>
        <taxon>Bacteria</taxon>
        <taxon>Fusobacteriati</taxon>
        <taxon>Fusobacteriota</taxon>
        <taxon>Fusobacteriia</taxon>
        <taxon>Fusobacteriales</taxon>
        <taxon>Fusobacteriaceae</taxon>
        <taxon>Psychrilyobacter</taxon>
    </lineage>
</organism>
<dbReference type="InterPro" id="IPR001736">
    <property type="entry name" value="PLipase_D/transphosphatidylase"/>
</dbReference>
<dbReference type="Gene3D" id="3.30.870.10">
    <property type="entry name" value="Endonuclease Chain A"/>
    <property type="match status" value="2"/>
</dbReference>
<dbReference type="PROSITE" id="PS50035">
    <property type="entry name" value="PLD"/>
    <property type="match status" value="2"/>
</dbReference>
<evidence type="ECO:0000256" key="5">
    <source>
        <dbReference type="ARBA" id="ARBA00022692"/>
    </source>
</evidence>
<feature type="transmembrane region" description="Helical" evidence="12">
    <location>
        <begin position="6"/>
        <end position="23"/>
    </location>
</feature>
<evidence type="ECO:0000256" key="9">
    <source>
        <dbReference type="ARBA" id="ARBA00023136"/>
    </source>
</evidence>
<keyword evidence="9 12" id="KW-0472">Membrane</keyword>
<gene>
    <name evidence="15" type="primary">cls</name>
    <name evidence="15" type="ORF">DYH56_03595</name>
</gene>
<accession>A0ABX9KJD5</accession>
<feature type="active site" evidence="12">
    <location>
        <position position="399"/>
    </location>
</feature>
<feature type="domain" description="PLD phosphodiesterase" evidence="14">
    <location>
        <begin position="205"/>
        <end position="232"/>
    </location>
</feature>
<evidence type="ECO:0000256" key="12">
    <source>
        <dbReference type="HAMAP-Rule" id="MF_01916"/>
    </source>
</evidence>
<dbReference type="Pfam" id="PF13091">
    <property type="entry name" value="PLDc_2"/>
    <property type="match status" value="2"/>
</dbReference>
<evidence type="ECO:0000256" key="13">
    <source>
        <dbReference type="NCBIfam" id="TIGR04265"/>
    </source>
</evidence>
<comment type="similarity">
    <text evidence="12">Belongs to the phospholipase D family. Cardiolipin synthase subfamily.</text>
</comment>
<evidence type="ECO:0000256" key="10">
    <source>
        <dbReference type="ARBA" id="ARBA00023209"/>
    </source>
</evidence>
<keyword evidence="3 12" id="KW-0444">Lipid biosynthesis</keyword>
<dbReference type="NCBIfam" id="TIGR04265">
    <property type="entry name" value="bac_cardiolipin"/>
    <property type="match status" value="1"/>
</dbReference>
<feature type="active site" evidence="12">
    <location>
        <position position="217"/>
    </location>
</feature>
<feature type="active site" evidence="12">
    <location>
        <position position="212"/>
    </location>
</feature>
<evidence type="ECO:0000256" key="7">
    <source>
        <dbReference type="ARBA" id="ARBA00022989"/>
    </source>
</evidence>
<dbReference type="Proteomes" id="UP000263486">
    <property type="component" value="Unassembled WGS sequence"/>
</dbReference>
<keyword evidence="2 12" id="KW-1003">Cell membrane</keyword>
<evidence type="ECO:0000256" key="8">
    <source>
        <dbReference type="ARBA" id="ARBA00023098"/>
    </source>
</evidence>
<feature type="active site" evidence="12">
    <location>
        <position position="404"/>
    </location>
</feature>
<keyword evidence="6" id="KW-0677">Repeat</keyword>
<proteinExistence type="inferred from homology"/>
<evidence type="ECO:0000313" key="15">
    <source>
        <dbReference type="EMBL" id="REI42450.1"/>
    </source>
</evidence>
<keyword evidence="11 12" id="KW-1208">Phospholipid metabolism</keyword>
<dbReference type="InterPro" id="IPR025202">
    <property type="entry name" value="PLD-like_dom"/>
</dbReference>
<evidence type="ECO:0000256" key="2">
    <source>
        <dbReference type="ARBA" id="ARBA00022475"/>
    </source>
</evidence>
<keyword evidence="16" id="KW-1185">Reference proteome</keyword>
<evidence type="ECO:0000259" key="14">
    <source>
        <dbReference type="PROSITE" id="PS50035"/>
    </source>
</evidence>
<reference evidence="15 16" key="1">
    <citation type="submission" date="2018-08" db="EMBL/GenBank/DDBJ databases">
        <title>Draft genome sequence of Psychrilyobacter sp. strain SD5 isolated from Black Sea water.</title>
        <authorList>
            <person name="Yadav S."/>
            <person name="Villanueva L."/>
            <person name="Damste J.S.S."/>
        </authorList>
    </citation>
    <scope>NUCLEOTIDE SEQUENCE [LARGE SCALE GENOMIC DNA]</scope>
    <source>
        <strain evidence="15 16">SD5</strain>
    </source>
</reference>
<sequence>MNNVFTAVYILNIIFIIIIIFFEKRKNTSTIIWILILSLTNIFGFILYLFFGLSLRKRRFTRKYYKRFSFDKKKFKEDTVSDTSSHPHNNLIQLFNVKNHAYLRTKNDIKIYTHGEDCFKDLIAAISSAEKYIHMEYFIFENDGIGNVIMDLLINKVKNGVEVKLIYDGMGCIHVFNSFFQRLQDAGGEVLNFFPPLFSRFGLRANYRTHRKIVLVDGKYGFLGGMNIGDEYLGKNKKFGYWRDTHLRIKGSGVLGLEKSFLINLDFMREQKSFFKRRKKKLNHSIDDYLHFEKSSGHSDLQIVSSGPDYEEPFIKNGIFKMITGAKKNIYIQTPYFIPDETILNALEIAVMGGIEVNIMIPSKPDHFFVYWATLSYIGDLVKLGARCYTYDNGFLHSKVVIVDDEICTVGSANMDIRSFLLNFEINVFVYDPEIALQLKAAFLEDIKSSTLITSKKYKKRSFIIRFKESISKLLSPIM</sequence>
<protein>
    <recommendedName>
        <fullName evidence="12 13">Cardiolipin synthase</fullName>
        <shortName evidence="12">CL synthase</shortName>
        <ecNumber evidence="12 13">2.7.8.-</ecNumber>
    </recommendedName>
</protein>
<dbReference type="InterPro" id="IPR022924">
    <property type="entry name" value="Cardiolipin_synthase"/>
</dbReference>
<name>A0ABX9KJD5_9FUSO</name>
<keyword evidence="10 12" id="KW-0594">Phospholipid biosynthesis</keyword>
<keyword evidence="4 12" id="KW-0808">Transferase</keyword>